<dbReference type="RefSeq" id="WP_008599639.1">
    <property type="nucleotide sequence ID" value="NZ_AMRV01000001.1"/>
</dbReference>
<comment type="caution">
    <text evidence="2">The sequence shown here is derived from an EMBL/GenBank/DDBJ whole genome shotgun (WGS) entry which is preliminary data.</text>
</comment>
<dbReference type="GO" id="GO:0005506">
    <property type="term" value="F:iron ion binding"/>
    <property type="evidence" value="ECO:0007669"/>
    <property type="project" value="InterPro"/>
</dbReference>
<dbReference type="PANTHER" id="PTHR46696">
    <property type="entry name" value="P450, PUTATIVE (EUROFUNG)-RELATED"/>
    <property type="match status" value="1"/>
</dbReference>
<protein>
    <submittedName>
        <fullName evidence="2">Fatty acid alpha hydroxylase</fullName>
    </submittedName>
</protein>
<dbReference type="PATRIC" id="fig|1234595.3.peg.247"/>
<dbReference type="EMBL" id="AMRV01000001">
    <property type="protein sequence ID" value="EMD84318.1"/>
    <property type="molecule type" value="Genomic_DNA"/>
</dbReference>
<dbReference type="InterPro" id="IPR001128">
    <property type="entry name" value="Cyt_P450"/>
</dbReference>
<dbReference type="GO" id="GO:0016705">
    <property type="term" value="F:oxidoreductase activity, acting on paired donors, with incorporation or reduction of molecular oxygen"/>
    <property type="evidence" value="ECO:0007669"/>
    <property type="project" value="InterPro"/>
</dbReference>
<dbReference type="AlphaFoldDB" id="M2U8L7"/>
<evidence type="ECO:0000313" key="2">
    <source>
        <dbReference type="EMBL" id="EMD84318.1"/>
    </source>
</evidence>
<dbReference type="Proteomes" id="UP000011717">
    <property type="component" value="Unassembled WGS sequence"/>
</dbReference>
<sequence>MPIPRLATPDSTFAFFREGYGFIGKHCRELRADAFRTRLVLRPVTCLMGEDAARLFYDGVHFDRRGAMPPTTLRLLQDKGSVQQLEGDRHHLRKALFLDLLTGAEVERIVALFEERWRAEVPVWRRQGRIALHAAMMRLLCDVVCGWAGVPVPGKALQRRTQEMAAMIGAAGSIGPSVLRALMLRRRAERWARAAVQASRQRGGDNTPVDRIAQFRDADGRLLDPDSAAVELLNLVRPTVAVARFITFAACALHTYPETAFWLDEDAGTCLPFFVDEVRRFYPFFPVIGGRVRQDFVWQEHAFNHGDWVLLGLHATNHDPRLWDDPERFRPDRFAGRETTGNALAPQGAGDHAVDHRCPGEWFTRALIGKAVMLLGRLDYRVPKQDLTIPQNRFPTLPRSGFVLEVV</sequence>
<gene>
    <name evidence="2" type="ORF">C725_0248</name>
</gene>
<dbReference type="GO" id="GO:0004497">
    <property type="term" value="F:monooxygenase activity"/>
    <property type="evidence" value="ECO:0007669"/>
    <property type="project" value="InterPro"/>
</dbReference>
<dbReference type="Gene3D" id="1.10.630.10">
    <property type="entry name" value="Cytochrome P450"/>
    <property type="match status" value="1"/>
</dbReference>
<reference evidence="2 3" key="1">
    <citation type="journal article" date="2013" name="Genome Announc.">
        <title>Draft Genome Sequence of Strain JLT2015T, Belonging to the Family Sphingomonadaceae of the Alphaproteobacteria.</title>
        <authorList>
            <person name="Tang K."/>
            <person name="Liu K."/>
            <person name="Li S."/>
            <person name="Jiao N."/>
        </authorList>
    </citation>
    <scope>NUCLEOTIDE SEQUENCE [LARGE SCALE GENOMIC DNA]</scope>
    <source>
        <strain evidence="2 3">JLT2015</strain>
    </source>
</reference>
<dbReference type="InterPro" id="IPR036396">
    <property type="entry name" value="Cyt_P450_sf"/>
</dbReference>
<accession>M2U8L7</accession>
<dbReference type="SUPFAM" id="SSF48264">
    <property type="entry name" value="Cytochrome P450"/>
    <property type="match status" value="1"/>
</dbReference>
<comment type="similarity">
    <text evidence="1">Belongs to the cytochrome P450 family.</text>
</comment>
<dbReference type="Pfam" id="PF00067">
    <property type="entry name" value="p450"/>
    <property type="match status" value="1"/>
</dbReference>
<dbReference type="OrthoDB" id="9764248at2"/>
<dbReference type="PANTHER" id="PTHR46696:SF1">
    <property type="entry name" value="CYTOCHROME P450 YJIB-RELATED"/>
    <property type="match status" value="1"/>
</dbReference>
<name>M2U8L7_9SPHN</name>
<evidence type="ECO:0000313" key="3">
    <source>
        <dbReference type="Proteomes" id="UP000011717"/>
    </source>
</evidence>
<organism evidence="2 3">
    <name type="scientific">Pacificimonas flava</name>
    <dbReference type="NCBI Taxonomy" id="1234595"/>
    <lineage>
        <taxon>Bacteria</taxon>
        <taxon>Pseudomonadati</taxon>
        <taxon>Pseudomonadota</taxon>
        <taxon>Alphaproteobacteria</taxon>
        <taxon>Sphingomonadales</taxon>
        <taxon>Sphingosinicellaceae</taxon>
        <taxon>Pacificimonas</taxon>
    </lineage>
</organism>
<proteinExistence type="inferred from homology"/>
<dbReference type="CDD" id="cd11067">
    <property type="entry name" value="CYP152"/>
    <property type="match status" value="1"/>
</dbReference>
<evidence type="ECO:0000256" key="1">
    <source>
        <dbReference type="ARBA" id="ARBA00010617"/>
    </source>
</evidence>
<dbReference type="GO" id="GO:0020037">
    <property type="term" value="F:heme binding"/>
    <property type="evidence" value="ECO:0007669"/>
    <property type="project" value="InterPro"/>
</dbReference>
<keyword evidence="3" id="KW-1185">Reference proteome</keyword>